<keyword evidence="2" id="KW-0238">DNA-binding</keyword>
<organism evidence="6 7">
    <name type="scientific">Mucilaginibacter jinjuensis</name>
    <dbReference type="NCBI Taxonomy" id="1176721"/>
    <lineage>
        <taxon>Bacteria</taxon>
        <taxon>Pseudomonadati</taxon>
        <taxon>Bacteroidota</taxon>
        <taxon>Sphingobacteriia</taxon>
        <taxon>Sphingobacteriales</taxon>
        <taxon>Sphingobacteriaceae</taxon>
        <taxon>Mucilaginibacter</taxon>
    </lineage>
</organism>
<dbReference type="InterPro" id="IPR001647">
    <property type="entry name" value="HTH_TetR"/>
</dbReference>
<dbReference type="InterPro" id="IPR036271">
    <property type="entry name" value="Tet_transcr_reg_TetR-rel_C_sf"/>
</dbReference>
<evidence type="ECO:0000256" key="2">
    <source>
        <dbReference type="ARBA" id="ARBA00023125"/>
    </source>
</evidence>
<protein>
    <submittedName>
        <fullName evidence="6">TetR family transcriptional regulator C-terminal domain-containing protein</fullName>
    </submittedName>
</protein>
<keyword evidence="3" id="KW-0804">Transcription</keyword>
<feature type="domain" description="HTH tetR-type" evidence="4">
    <location>
        <begin position="12"/>
        <end position="56"/>
    </location>
</feature>
<dbReference type="InterPro" id="IPR009057">
    <property type="entry name" value="Homeodomain-like_sf"/>
</dbReference>
<gene>
    <name evidence="6" type="ORF">PQO05_10100</name>
</gene>
<feature type="domain" description="Tetracyclin repressor-like C-terminal" evidence="5">
    <location>
        <begin position="85"/>
        <end position="185"/>
    </location>
</feature>
<reference evidence="6 7" key="1">
    <citation type="submission" date="2023-02" db="EMBL/GenBank/DDBJ databases">
        <title>Genome sequence of Mucilaginibacter jinjuensis strain KACC 16571.</title>
        <authorList>
            <person name="Kim S."/>
            <person name="Heo J."/>
            <person name="Kwon S.-W."/>
        </authorList>
    </citation>
    <scope>NUCLEOTIDE SEQUENCE [LARGE SCALE GENOMIC DNA]</scope>
    <source>
        <strain evidence="6 7">KACC 16571</strain>
    </source>
</reference>
<evidence type="ECO:0000313" key="7">
    <source>
        <dbReference type="Proteomes" id="UP001216139"/>
    </source>
</evidence>
<dbReference type="Pfam" id="PF00440">
    <property type="entry name" value="TetR_N"/>
    <property type="match status" value="1"/>
</dbReference>
<accession>A0ABY7TCQ0</accession>
<dbReference type="Gene3D" id="1.10.357.10">
    <property type="entry name" value="Tetracycline Repressor, domain 2"/>
    <property type="match status" value="1"/>
</dbReference>
<dbReference type="PANTHER" id="PTHR47506">
    <property type="entry name" value="TRANSCRIPTIONAL REGULATORY PROTEIN"/>
    <property type="match status" value="1"/>
</dbReference>
<dbReference type="RefSeq" id="WP_273632686.1">
    <property type="nucleotide sequence ID" value="NZ_CP117167.1"/>
</dbReference>
<keyword evidence="7" id="KW-1185">Reference proteome</keyword>
<dbReference type="InterPro" id="IPR011075">
    <property type="entry name" value="TetR_C"/>
</dbReference>
<evidence type="ECO:0000259" key="4">
    <source>
        <dbReference type="Pfam" id="PF00440"/>
    </source>
</evidence>
<evidence type="ECO:0000256" key="1">
    <source>
        <dbReference type="ARBA" id="ARBA00023015"/>
    </source>
</evidence>
<dbReference type="PANTHER" id="PTHR47506:SF1">
    <property type="entry name" value="HTH-TYPE TRANSCRIPTIONAL REGULATOR YJDC"/>
    <property type="match status" value="1"/>
</dbReference>
<proteinExistence type="predicted"/>
<sequence>MRPRIFDEEEVLDKALTAFWGRGLTATSAEDLLKAMGIGQGSLYHSYKQGKKEVFEKAVKQFHRKTFTVFKNKVNGSDQPLNVIRQFFMNMALASHEEHLKGCLMGNTIVEMSLLDQHLEKEAVMILKEVEQLFSETIERARSNGQLKSKTPSMVLARQLITLWNGLNITRRMYPDNDVMKELITADLEILN</sequence>
<dbReference type="SUPFAM" id="SSF48498">
    <property type="entry name" value="Tetracyclin repressor-like, C-terminal domain"/>
    <property type="match status" value="1"/>
</dbReference>
<name>A0ABY7TCQ0_9SPHI</name>
<dbReference type="SUPFAM" id="SSF46689">
    <property type="entry name" value="Homeodomain-like"/>
    <property type="match status" value="1"/>
</dbReference>
<keyword evidence="1" id="KW-0805">Transcription regulation</keyword>
<evidence type="ECO:0000259" key="5">
    <source>
        <dbReference type="Pfam" id="PF16925"/>
    </source>
</evidence>
<evidence type="ECO:0000313" key="6">
    <source>
        <dbReference type="EMBL" id="WCT14285.1"/>
    </source>
</evidence>
<dbReference type="Proteomes" id="UP001216139">
    <property type="component" value="Chromosome"/>
</dbReference>
<dbReference type="Gene3D" id="1.10.10.60">
    <property type="entry name" value="Homeodomain-like"/>
    <property type="match status" value="1"/>
</dbReference>
<dbReference type="EMBL" id="CP117167">
    <property type="protein sequence ID" value="WCT14285.1"/>
    <property type="molecule type" value="Genomic_DNA"/>
</dbReference>
<dbReference type="Pfam" id="PF16925">
    <property type="entry name" value="TetR_C_13"/>
    <property type="match status" value="1"/>
</dbReference>
<evidence type="ECO:0000256" key="3">
    <source>
        <dbReference type="ARBA" id="ARBA00023163"/>
    </source>
</evidence>